<dbReference type="GO" id="GO:0016757">
    <property type="term" value="F:glycosyltransferase activity"/>
    <property type="evidence" value="ECO:0007669"/>
    <property type="project" value="UniProtKB-KW"/>
</dbReference>
<protein>
    <submittedName>
        <fullName evidence="2">Putative beta-1,3-galactosyltransferase 14</fullName>
    </submittedName>
</protein>
<reference evidence="2 3" key="1">
    <citation type="journal article" date="2018" name="PLoS Genet.">
        <title>Population sequencing reveals clonal diversity and ancestral inbreeding in the grapevine cultivar Chardonnay.</title>
        <authorList>
            <person name="Roach M.J."/>
            <person name="Johnson D.L."/>
            <person name="Bohlmann J."/>
            <person name="van Vuuren H.J."/>
            <person name="Jones S.J."/>
            <person name="Pretorius I.S."/>
            <person name="Schmidt S.A."/>
            <person name="Borneman A.R."/>
        </authorList>
    </citation>
    <scope>NUCLEOTIDE SEQUENCE [LARGE SCALE GENOMIC DNA]</scope>
    <source>
        <strain evidence="3">cv. Chardonnay</strain>
        <tissue evidence="2">Leaf</tissue>
    </source>
</reference>
<dbReference type="UniPathway" id="UPA00378"/>
<keyword evidence="1" id="KW-1133">Transmembrane helix</keyword>
<evidence type="ECO:0000313" key="3">
    <source>
        <dbReference type="Proteomes" id="UP000288805"/>
    </source>
</evidence>
<dbReference type="AlphaFoldDB" id="A0A438E5R3"/>
<evidence type="ECO:0000256" key="1">
    <source>
        <dbReference type="SAM" id="Phobius"/>
    </source>
</evidence>
<comment type="caution">
    <text evidence="2">The sequence shown here is derived from an EMBL/GenBank/DDBJ whole genome shotgun (WGS) entry which is preliminary data.</text>
</comment>
<keyword evidence="2" id="KW-0808">Transferase</keyword>
<keyword evidence="1" id="KW-0472">Membrane</keyword>
<organism evidence="2 3">
    <name type="scientific">Vitis vinifera</name>
    <name type="common">Grape</name>
    <dbReference type="NCBI Taxonomy" id="29760"/>
    <lineage>
        <taxon>Eukaryota</taxon>
        <taxon>Viridiplantae</taxon>
        <taxon>Streptophyta</taxon>
        <taxon>Embryophyta</taxon>
        <taxon>Tracheophyta</taxon>
        <taxon>Spermatophyta</taxon>
        <taxon>Magnoliopsida</taxon>
        <taxon>eudicotyledons</taxon>
        <taxon>Gunneridae</taxon>
        <taxon>Pentapetalae</taxon>
        <taxon>rosids</taxon>
        <taxon>Vitales</taxon>
        <taxon>Vitaceae</taxon>
        <taxon>Viteae</taxon>
        <taxon>Vitis</taxon>
    </lineage>
</organism>
<dbReference type="EMBL" id="QGNW01001390">
    <property type="protein sequence ID" value="RVW42954.1"/>
    <property type="molecule type" value="Genomic_DNA"/>
</dbReference>
<proteinExistence type="predicted"/>
<sequence>MPSSPKFFHARQPPSRSKFTFFILLCLVTGFGGFLFGILAFLRPGSGYSCIGGGGPVRSVSVVWDKSGGGGGGGSGDGGGGDGGGKRYKVMGFVGIQTGFGSAGGGGR</sequence>
<keyword evidence="1" id="KW-0812">Transmembrane</keyword>
<feature type="transmembrane region" description="Helical" evidence="1">
    <location>
        <begin position="21"/>
        <end position="42"/>
    </location>
</feature>
<evidence type="ECO:0000313" key="2">
    <source>
        <dbReference type="EMBL" id="RVW42954.1"/>
    </source>
</evidence>
<dbReference type="Proteomes" id="UP000288805">
    <property type="component" value="Unassembled WGS sequence"/>
</dbReference>
<accession>A0A438E5R3</accession>
<gene>
    <name evidence="2" type="primary">B3GALT14_2</name>
    <name evidence="2" type="ORF">CK203_076324</name>
</gene>
<keyword evidence="2" id="KW-0328">Glycosyltransferase</keyword>
<name>A0A438E5R3_VITVI</name>